<organism evidence="1 2">
    <name type="scientific">Secundilactobacillus paracollinoides</name>
    <dbReference type="NCBI Taxonomy" id="240427"/>
    <lineage>
        <taxon>Bacteria</taxon>
        <taxon>Bacillati</taxon>
        <taxon>Bacillota</taxon>
        <taxon>Bacilli</taxon>
        <taxon>Lactobacillales</taxon>
        <taxon>Lactobacillaceae</taxon>
        <taxon>Secundilactobacillus</taxon>
    </lineage>
</organism>
<gene>
    <name evidence="1" type="ORF">AYR63_04260</name>
</gene>
<name>A0A1B2IWL5_9LACO</name>
<dbReference type="EMBL" id="CP014924">
    <property type="protein sequence ID" value="ANZ66422.1"/>
    <property type="molecule type" value="Genomic_DNA"/>
</dbReference>
<evidence type="ECO:0000313" key="2">
    <source>
        <dbReference type="Proteomes" id="UP000093267"/>
    </source>
</evidence>
<dbReference type="KEGG" id="lpd:AYR62_13035"/>
<dbReference type="STRING" id="240427.AYR62_13035"/>
<proteinExistence type="predicted"/>
<dbReference type="AlphaFoldDB" id="A0A1B2IWL5"/>
<reference evidence="1 2" key="1">
    <citation type="submission" date="2016-03" db="EMBL/GenBank/DDBJ databases">
        <title>Pediococcus and Lactobacillus from brewery environment - whole genome sequencing and assembly.</title>
        <authorList>
            <person name="Behr J."/>
            <person name="Geissler A.J."/>
            <person name="Vogel R.F."/>
        </authorList>
    </citation>
    <scope>NUCLEOTIDE SEQUENCE [LARGE SCALE GENOMIC DNA]</scope>
    <source>
        <strain evidence="1 2">TMW 1.1995</strain>
    </source>
</reference>
<dbReference type="Proteomes" id="UP000093267">
    <property type="component" value="Chromosome"/>
</dbReference>
<accession>A0A1B2IWL5</accession>
<dbReference type="RefSeq" id="WP_056987010.1">
    <property type="nucleotide sequence ID" value="NZ_CP014912.1"/>
</dbReference>
<keyword evidence="2" id="KW-1185">Reference proteome</keyword>
<dbReference type="OrthoDB" id="2187474at2"/>
<protein>
    <submittedName>
        <fullName evidence="1">Uncharacterized protein</fullName>
    </submittedName>
</protein>
<sequence length="132" mass="15421">MSKDYIVKAYQTTRNANTESLTETRYRVFDLDGNMVDDAQGYGYKSARNAHVGYHYTRHPDKIRANKKLKQRVHRWCDQHADIDAIIYVYLFDTLKNDETLSAVEEKALFEGLTENLPAVPFSAADYFKYRQ</sequence>
<evidence type="ECO:0000313" key="1">
    <source>
        <dbReference type="EMBL" id="ANZ66422.1"/>
    </source>
</evidence>